<dbReference type="EMBL" id="ML170162">
    <property type="protein sequence ID" value="TDL25884.1"/>
    <property type="molecule type" value="Genomic_DNA"/>
</dbReference>
<feature type="region of interest" description="Disordered" evidence="6">
    <location>
        <begin position="123"/>
        <end position="161"/>
    </location>
</feature>
<dbReference type="VEuPathDB" id="FungiDB:BD410DRAFT_783864"/>
<evidence type="ECO:0000256" key="6">
    <source>
        <dbReference type="SAM" id="MobiDB-lite"/>
    </source>
</evidence>
<keyword evidence="2 4" id="KW-0342">GTP-binding</keyword>
<dbReference type="GO" id="GO:0046872">
    <property type="term" value="F:metal ion binding"/>
    <property type="evidence" value="ECO:0007669"/>
    <property type="project" value="UniProtKB-KW"/>
</dbReference>
<dbReference type="GO" id="GO:0001664">
    <property type="term" value="F:G protein-coupled receptor binding"/>
    <property type="evidence" value="ECO:0007669"/>
    <property type="project" value="TreeGrafter"/>
</dbReference>
<dbReference type="FunFam" id="3.40.50.300:FF:000720">
    <property type="entry name" value="Guanine nucleotide-binding protein G(k) subunit alpha"/>
    <property type="match status" value="1"/>
</dbReference>
<evidence type="ECO:0000313" key="7">
    <source>
        <dbReference type="EMBL" id="TDL25884.1"/>
    </source>
</evidence>
<keyword evidence="5" id="KW-0460">Magnesium</keyword>
<accession>A0A4Y7QE28</accession>
<evidence type="ECO:0000256" key="5">
    <source>
        <dbReference type="PIRSR" id="PIRSR601019-2"/>
    </source>
</evidence>
<dbReference type="GO" id="GO:0005525">
    <property type="term" value="F:GTP binding"/>
    <property type="evidence" value="ECO:0007669"/>
    <property type="project" value="UniProtKB-KW"/>
</dbReference>
<evidence type="ECO:0000313" key="8">
    <source>
        <dbReference type="Proteomes" id="UP000294933"/>
    </source>
</evidence>
<dbReference type="GO" id="GO:0005834">
    <property type="term" value="C:heterotrimeric G-protein complex"/>
    <property type="evidence" value="ECO:0007669"/>
    <property type="project" value="TreeGrafter"/>
</dbReference>
<keyword evidence="8" id="KW-1185">Reference proteome</keyword>
<feature type="compositionally biased region" description="Low complexity" evidence="6">
    <location>
        <begin position="123"/>
        <end position="137"/>
    </location>
</feature>
<dbReference type="PANTHER" id="PTHR10218">
    <property type="entry name" value="GTP-BINDING PROTEIN ALPHA SUBUNIT"/>
    <property type="match status" value="1"/>
</dbReference>
<dbReference type="Gene3D" id="3.40.50.300">
    <property type="entry name" value="P-loop containing nucleotide triphosphate hydrolases"/>
    <property type="match status" value="2"/>
</dbReference>
<dbReference type="GO" id="GO:0007188">
    <property type="term" value="P:adenylate cyclase-modulating G protein-coupled receptor signaling pathway"/>
    <property type="evidence" value="ECO:0007669"/>
    <property type="project" value="TreeGrafter"/>
</dbReference>
<dbReference type="AlphaFoldDB" id="A0A4Y7QE28"/>
<keyword evidence="3" id="KW-0807">Transducer</keyword>
<keyword evidence="1 4" id="KW-0547">Nucleotide-binding</keyword>
<feature type="compositionally biased region" description="Basic and acidic residues" evidence="6">
    <location>
        <begin position="1"/>
        <end position="12"/>
    </location>
</feature>
<evidence type="ECO:0000256" key="3">
    <source>
        <dbReference type="ARBA" id="ARBA00023224"/>
    </source>
</evidence>
<organism evidence="7 8">
    <name type="scientific">Rickenella mellea</name>
    <dbReference type="NCBI Taxonomy" id="50990"/>
    <lineage>
        <taxon>Eukaryota</taxon>
        <taxon>Fungi</taxon>
        <taxon>Dikarya</taxon>
        <taxon>Basidiomycota</taxon>
        <taxon>Agaricomycotina</taxon>
        <taxon>Agaricomycetes</taxon>
        <taxon>Hymenochaetales</taxon>
        <taxon>Rickenellaceae</taxon>
        <taxon>Rickenella</taxon>
    </lineage>
</organism>
<dbReference type="Gene3D" id="1.10.400.10">
    <property type="entry name" value="GI Alpha 1, domain 2-like"/>
    <property type="match status" value="1"/>
</dbReference>
<dbReference type="OrthoDB" id="5817230at2759"/>
<dbReference type="GO" id="GO:0005737">
    <property type="term" value="C:cytoplasm"/>
    <property type="evidence" value="ECO:0007669"/>
    <property type="project" value="TreeGrafter"/>
</dbReference>
<dbReference type="PROSITE" id="PS51882">
    <property type="entry name" value="G_ALPHA"/>
    <property type="match status" value="1"/>
</dbReference>
<feature type="binding site" evidence="4">
    <location>
        <begin position="392"/>
        <end position="395"/>
    </location>
    <ligand>
        <name>GTP</name>
        <dbReference type="ChEBI" id="CHEBI:37565"/>
    </ligand>
</feature>
<dbReference type="InterPro" id="IPR011025">
    <property type="entry name" value="GproteinA_insert"/>
</dbReference>
<gene>
    <name evidence="7" type="ORF">BD410DRAFT_783864</name>
</gene>
<dbReference type="InterPro" id="IPR001019">
    <property type="entry name" value="Gprotein_alpha_su"/>
</dbReference>
<dbReference type="PRINTS" id="PR00318">
    <property type="entry name" value="GPROTEINA"/>
</dbReference>
<dbReference type="Proteomes" id="UP000294933">
    <property type="component" value="Unassembled WGS sequence"/>
</dbReference>
<dbReference type="SUPFAM" id="SSF47895">
    <property type="entry name" value="Transducin (alpha subunit), insertion domain"/>
    <property type="match status" value="1"/>
</dbReference>
<dbReference type="GO" id="GO:0003924">
    <property type="term" value="F:GTPase activity"/>
    <property type="evidence" value="ECO:0007669"/>
    <property type="project" value="InterPro"/>
</dbReference>
<dbReference type="InterPro" id="IPR027417">
    <property type="entry name" value="P-loop_NTPase"/>
</dbReference>
<dbReference type="SUPFAM" id="SSF52540">
    <property type="entry name" value="P-loop containing nucleoside triphosphate hydrolases"/>
    <property type="match status" value="1"/>
</dbReference>
<dbReference type="GO" id="GO:0031683">
    <property type="term" value="F:G-protein beta/gamma-subunit complex binding"/>
    <property type="evidence" value="ECO:0007669"/>
    <property type="project" value="InterPro"/>
</dbReference>
<sequence length="481" mass="54290">MQRRPVSPEHQEMAFANPYADAQPPFAADDAEALRISHKIDEEIKVERERIRKRKAQHKEVKVLLLGQAESGKSTLQKQFQLYYASQTLDRERPAWRPVVYFNIIKAVRMILEDLDTSSFAVQSSPVQSSRLPSPQRSRSHTPSRAHNGHESPPIEPEINTDDIWRDDLAQVRTKLLPLLAAEDTLASGLSGGVTITGGRTGVFVRAGWQALASSTTGRTVPSIVKTNGPAANDLIARILAASRDEIVALWQHPSVRALMNARKLRLEESAAFFLDNIRRISEPDYLPLTEDILNVRLQTLGVIEHSFDINLSGTRVNWLLYDVGGARGQRHAWVPYFDDATAIIFLAPISAFNQYLDEDSRTNRIDDSLQLFTAICSNSLLKNTHLVLMLNKMDILKQKIESGIKVRKFITSYGDRPNTFEEVKEYFRAHFLQVHRRNDISKRALYAHFTSMLDIQATQKIIVNVGEAIIRSYITDAGLT</sequence>
<evidence type="ECO:0000256" key="2">
    <source>
        <dbReference type="ARBA" id="ARBA00023134"/>
    </source>
</evidence>
<dbReference type="PANTHER" id="PTHR10218:SF360">
    <property type="entry name" value="GUANINE NUCLEOTIDE-BINDING PROTEIN SUBUNIT ALPHA HOMOLOG"/>
    <property type="match status" value="1"/>
</dbReference>
<dbReference type="SMART" id="SM00275">
    <property type="entry name" value="G_alpha"/>
    <property type="match status" value="1"/>
</dbReference>
<feature type="region of interest" description="Disordered" evidence="6">
    <location>
        <begin position="1"/>
        <end position="21"/>
    </location>
</feature>
<dbReference type="STRING" id="50990.A0A4Y7QE28"/>
<feature type="binding site" evidence="5">
    <location>
        <position position="300"/>
    </location>
    <ligand>
        <name>Mg(2+)</name>
        <dbReference type="ChEBI" id="CHEBI:18420"/>
    </ligand>
</feature>
<reference evidence="7 8" key="1">
    <citation type="submission" date="2018-06" db="EMBL/GenBank/DDBJ databases">
        <title>A transcriptomic atlas of mushroom development highlights an independent origin of complex multicellularity.</title>
        <authorList>
            <consortium name="DOE Joint Genome Institute"/>
            <person name="Krizsan K."/>
            <person name="Almasi E."/>
            <person name="Merenyi Z."/>
            <person name="Sahu N."/>
            <person name="Viragh M."/>
            <person name="Koszo T."/>
            <person name="Mondo S."/>
            <person name="Kiss B."/>
            <person name="Balint B."/>
            <person name="Kues U."/>
            <person name="Barry K."/>
            <person name="Hegedus J.C."/>
            <person name="Henrissat B."/>
            <person name="Johnson J."/>
            <person name="Lipzen A."/>
            <person name="Ohm R."/>
            <person name="Nagy I."/>
            <person name="Pangilinan J."/>
            <person name="Yan J."/>
            <person name="Xiong Y."/>
            <person name="Grigoriev I.V."/>
            <person name="Hibbett D.S."/>
            <person name="Nagy L.G."/>
        </authorList>
    </citation>
    <scope>NUCLEOTIDE SEQUENCE [LARGE SCALE GENOMIC DNA]</scope>
    <source>
        <strain evidence="7 8">SZMC22713</strain>
    </source>
</reference>
<proteinExistence type="predicted"/>
<dbReference type="Pfam" id="PF00503">
    <property type="entry name" value="G-alpha"/>
    <property type="match status" value="1"/>
</dbReference>
<protein>
    <submittedName>
        <fullName evidence="7">G-alpha-domain-containing protein</fullName>
    </submittedName>
</protein>
<evidence type="ECO:0000256" key="4">
    <source>
        <dbReference type="PIRSR" id="PIRSR601019-1"/>
    </source>
</evidence>
<keyword evidence="5" id="KW-0479">Metal-binding</keyword>
<feature type="binding site" evidence="4">
    <location>
        <begin position="294"/>
        <end position="300"/>
    </location>
    <ligand>
        <name>GTP</name>
        <dbReference type="ChEBI" id="CHEBI:37565"/>
    </ligand>
</feature>
<name>A0A4Y7QE28_9AGAM</name>
<evidence type="ECO:0000256" key="1">
    <source>
        <dbReference type="ARBA" id="ARBA00022741"/>
    </source>
</evidence>